<organism evidence="1 2">
    <name type="scientific">Cyprinodon variegatus</name>
    <name type="common">Sheepshead minnow</name>
    <dbReference type="NCBI Taxonomy" id="28743"/>
    <lineage>
        <taxon>Eukaryota</taxon>
        <taxon>Metazoa</taxon>
        <taxon>Chordata</taxon>
        <taxon>Craniata</taxon>
        <taxon>Vertebrata</taxon>
        <taxon>Euteleostomi</taxon>
        <taxon>Actinopterygii</taxon>
        <taxon>Neopterygii</taxon>
        <taxon>Teleostei</taxon>
        <taxon>Neoteleostei</taxon>
        <taxon>Acanthomorphata</taxon>
        <taxon>Ovalentaria</taxon>
        <taxon>Atherinomorphae</taxon>
        <taxon>Cyprinodontiformes</taxon>
        <taxon>Cyprinodontidae</taxon>
        <taxon>Cyprinodon</taxon>
    </lineage>
</organism>
<accession>A0A3Q2DDU9</accession>
<evidence type="ECO:0000313" key="2">
    <source>
        <dbReference type="Proteomes" id="UP000265020"/>
    </source>
</evidence>
<dbReference type="STRING" id="28743.ENSCVAP00000017093"/>
<dbReference type="PANTHER" id="PTHR35083:SF2">
    <property type="entry name" value="CHROMOSOME 17 CXORF38 HOMOLOG"/>
    <property type="match status" value="1"/>
</dbReference>
<dbReference type="AlphaFoldDB" id="A0A3Q2DDU9"/>
<dbReference type="InterPro" id="IPR027897">
    <property type="entry name" value="DUF4559"/>
</dbReference>
<evidence type="ECO:0000313" key="1">
    <source>
        <dbReference type="Ensembl" id="ENSCVAP00000017093.1"/>
    </source>
</evidence>
<dbReference type="OMA" id="KWESTAD"/>
<dbReference type="Pfam" id="PF15112">
    <property type="entry name" value="DUF4559"/>
    <property type="match status" value="1"/>
</dbReference>
<keyword evidence="2" id="KW-1185">Reference proteome</keyword>
<reference evidence="1" key="1">
    <citation type="submission" date="2025-08" db="UniProtKB">
        <authorList>
            <consortium name="Ensembl"/>
        </authorList>
    </citation>
    <scope>IDENTIFICATION</scope>
</reference>
<proteinExistence type="predicted"/>
<dbReference type="Proteomes" id="UP000265020">
    <property type="component" value="Unassembled WGS sequence"/>
</dbReference>
<sequence>SIKNREILQNVKGCTAAYMPRGQAKVKGVDQCDASALLNLINYCTCFCFVDPKLVRQVIQCRNELMHSCEFRVKDDWMRHYRTTLKHFVQQLSSVPHMQTVGRQMEDVSMFLKTTAAPLTLLSSVLSDEFLCVFFFFFLVVSQWEAELLQEVLQECLQAANEEDEDAKSHQLKKLRGFLQANKDLGERFSTELQVINSLEVKGEEKD</sequence>
<protein>
    <submittedName>
        <fullName evidence="1">Uncharacterized protein</fullName>
    </submittedName>
</protein>
<name>A0A3Q2DDU9_CYPVA</name>
<dbReference type="Ensembl" id="ENSCVAT00000025668.1">
    <property type="protein sequence ID" value="ENSCVAP00000017093.1"/>
    <property type="gene ID" value="ENSCVAG00000020152.1"/>
</dbReference>
<dbReference type="GeneTree" id="ENSGT00390000006290"/>
<reference evidence="1" key="2">
    <citation type="submission" date="2025-09" db="UniProtKB">
        <authorList>
            <consortium name="Ensembl"/>
        </authorList>
    </citation>
    <scope>IDENTIFICATION</scope>
</reference>
<dbReference type="PANTHER" id="PTHR35083">
    <property type="entry name" value="RGD1565685 PROTEIN"/>
    <property type="match status" value="1"/>
</dbReference>